<dbReference type="Pfam" id="PF03478">
    <property type="entry name" value="Beta-prop_KIB1-4"/>
    <property type="match status" value="1"/>
</dbReference>
<proteinExistence type="predicted"/>
<dbReference type="EMBL" id="CP097508">
    <property type="protein sequence ID" value="URE10319.1"/>
    <property type="molecule type" value="Genomic_DNA"/>
</dbReference>
<protein>
    <recommendedName>
        <fullName evidence="1">KIB1-4 beta-propeller domain-containing protein</fullName>
    </recommendedName>
</protein>
<feature type="domain" description="KIB1-4 beta-propeller" evidence="1">
    <location>
        <begin position="3"/>
        <end position="184"/>
    </location>
</feature>
<dbReference type="AlphaFoldDB" id="A0A9E7G891"/>
<organism evidence="2 3">
    <name type="scientific">Musa troglodytarum</name>
    <name type="common">fe'i banana</name>
    <dbReference type="NCBI Taxonomy" id="320322"/>
    <lineage>
        <taxon>Eukaryota</taxon>
        <taxon>Viridiplantae</taxon>
        <taxon>Streptophyta</taxon>
        <taxon>Embryophyta</taxon>
        <taxon>Tracheophyta</taxon>
        <taxon>Spermatophyta</taxon>
        <taxon>Magnoliopsida</taxon>
        <taxon>Liliopsida</taxon>
        <taxon>Zingiberales</taxon>
        <taxon>Musaceae</taxon>
        <taxon>Musa</taxon>
    </lineage>
</organism>
<gene>
    <name evidence="2" type="ORF">MUK42_24392</name>
</gene>
<evidence type="ECO:0000259" key="1">
    <source>
        <dbReference type="Pfam" id="PF03478"/>
    </source>
</evidence>
<dbReference type="InterPro" id="IPR050942">
    <property type="entry name" value="F-box_BR-signaling"/>
</dbReference>
<dbReference type="Proteomes" id="UP001055439">
    <property type="component" value="Chromosome 6"/>
</dbReference>
<evidence type="ECO:0000313" key="3">
    <source>
        <dbReference type="Proteomes" id="UP001055439"/>
    </source>
</evidence>
<dbReference type="PANTHER" id="PTHR44259">
    <property type="entry name" value="OS07G0183000 PROTEIN-RELATED"/>
    <property type="match status" value="1"/>
</dbReference>
<keyword evidence="3" id="KW-1185">Reference proteome</keyword>
<reference evidence="2" key="1">
    <citation type="submission" date="2022-05" db="EMBL/GenBank/DDBJ databases">
        <title>The Musa troglodytarum L. genome provides insights into the mechanism of non-climacteric behaviour and enrichment of carotenoids.</title>
        <authorList>
            <person name="Wang J."/>
        </authorList>
    </citation>
    <scope>NUCLEOTIDE SEQUENCE</scope>
    <source>
        <tissue evidence="2">Leaf</tissue>
    </source>
</reference>
<name>A0A9E7G891_9LILI</name>
<dbReference type="OrthoDB" id="589996at2759"/>
<accession>A0A9E7G891</accession>
<evidence type="ECO:0000313" key="2">
    <source>
        <dbReference type="EMBL" id="URE10319.1"/>
    </source>
</evidence>
<dbReference type="PANTHER" id="PTHR44259:SF114">
    <property type="entry name" value="OS06G0707300 PROTEIN"/>
    <property type="match status" value="1"/>
</dbReference>
<dbReference type="InterPro" id="IPR005174">
    <property type="entry name" value="KIB1-4_b-propeller"/>
</dbReference>
<sequence>MDLPALCHTDIRFLYMSSSPTNPGCILLASHEHNIHIWRPGNQFWTVEQTIFVKYFKSVISFQGKFYALHYQSGHLLSFQILPLRVNILYVPPPMDRFQAYDGDMFLVESQGNISLVCIRKPWHVDLFRHDLKNKAWNKIDSLDDQALFLNDDHMTSVSAPEAECGGNSIYSTDAWSNYAAHVYHTENRSIRSFVRMDERRRRPRKHQVWISPSLSC</sequence>